<keyword evidence="3" id="KW-1185">Reference proteome</keyword>
<dbReference type="OrthoDB" id="3042447at2"/>
<accession>A0A1I2BXS1</accession>
<dbReference type="AlphaFoldDB" id="A0A1I2BXS1"/>
<dbReference type="RefSeq" id="WP_093913706.1">
    <property type="nucleotide sequence ID" value="NZ_FONL01000010.1"/>
</dbReference>
<feature type="transmembrane region" description="Helical" evidence="1">
    <location>
        <begin position="12"/>
        <end position="32"/>
    </location>
</feature>
<dbReference type="Proteomes" id="UP000198896">
    <property type="component" value="Unassembled WGS sequence"/>
</dbReference>
<name>A0A1I2BXS1_9FIRM</name>
<reference evidence="2 3" key="1">
    <citation type="submission" date="2016-10" db="EMBL/GenBank/DDBJ databases">
        <authorList>
            <person name="de Groot N.N."/>
        </authorList>
    </citation>
    <scope>NUCLEOTIDE SEQUENCE [LARGE SCALE GENOMIC DNA]</scope>
    <source>
        <strain evidence="2 3">DSM 9236</strain>
    </source>
</reference>
<organism evidence="2 3">
    <name type="scientific">Succiniclasticum ruminis DSM 9236</name>
    <dbReference type="NCBI Taxonomy" id="1123323"/>
    <lineage>
        <taxon>Bacteria</taxon>
        <taxon>Bacillati</taxon>
        <taxon>Bacillota</taxon>
        <taxon>Negativicutes</taxon>
        <taxon>Acidaminococcales</taxon>
        <taxon>Acidaminococcaceae</taxon>
        <taxon>Succiniclasticum</taxon>
    </lineage>
</organism>
<protein>
    <submittedName>
        <fullName evidence="2">Uncharacterized protein</fullName>
    </submittedName>
</protein>
<evidence type="ECO:0000256" key="1">
    <source>
        <dbReference type="SAM" id="Phobius"/>
    </source>
</evidence>
<evidence type="ECO:0000313" key="2">
    <source>
        <dbReference type="EMBL" id="SFE60755.1"/>
    </source>
</evidence>
<dbReference type="EMBL" id="FONL01000010">
    <property type="protein sequence ID" value="SFE60755.1"/>
    <property type="molecule type" value="Genomic_DNA"/>
</dbReference>
<dbReference type="STRING" id="1123323.SAMN05216245_11045"/>
<keyword evidence="1" id="KW-0472">Membrane</keyword>
<keyword evidence="1" id="KW-0812">Transmembrane</keyword>
<proteinExistence type="predicted"/>
<feature type="transmembrane region" description="Helical" evidence="1">
    <location>
        <begin position="52"/>
        <end position="73"/>
    </location>
</feature>
<keyword evidence="1" id="KW-1133">Transmembrane helix</keyword>
<evidence type="ECO:0000313" key="3">
    <source>
        <dbReference type="Proteomes" id="UP000198896"/>
    </source>
</evidence>
<gene>
    <name evidence="2" type="ORF">SAMN05216245_11045</name>
</gene>
<sequence>MFRKLRYCKTGLVAGLIGMITGMAGQVYIYEFSDRSNVLMQAAVVFKELDELAFLVAMVSIIAFLYFCVMLEYRRWSRRKKRDTAVKD</sequence>